<dbReference type="PANTHER" id="PTHR10887">
    <property type="entry name" value="DNA2/NAM7 HELICASE FAMILY"/>
    <property type="match status" value="1"/>
</dbReference>
<evidence type="ECO:0000256" key="6">
    <source>
        <dbReference type="SAM" id="Phobius"/>
    </source>
</evidence>
<gene>
    <name evidence="9" type="ORF">EDS130_LOCUS30350</name>
</gene>
<dbReference type="InterPro" id="IPR045055">
    <property type="entry name" value="DNA2/NAM7-like"/>
</dbReference>
<dbReference type="GO" id="GO:0004386">
    <property type="term" value="F:helicase activity"/>
    <property type="evidence" value="ECO:0007669"/>
    <property type="project" value="UniProtKB-KW"/>
</dbReference>
<comment type="caution">
    <text evidence="9">The sequence shown here is derived from an EMBL/GenBank/DDBJ whole genome shotgun (WGS) entry which is preliminary data.</text>
</comment>
<keyword evidence="6" id="KW-0472">Membrane</keyword>
<dbReference type="OrthoDB" id="6513042at2759"/>
<dbReference type="SUPFAM" id="SSF52540">
    <property type="entry name" value="P-loop containing nucleoside triphosphate hydrolases"/>
    <property type="match status" value="1"/>
</dbReference>
<proteinExistence type="predicted"/>
<feature type="domain" description="DNA2/NAM7 helicase helicase" evidence="7">
    <location>
        <begin position="1028"/>
        <end position="1121"/>
    </location>
</feature>
<dbReference type="GO" id="GO:0016604">
    <property type="term" value="C:nuclear body"/>
    <property type="evidence" value="ECO:0007669"/>
    <property type="project" value="TreeGrafter"/>
</dbReference>
<dbReference type="InterPro" id="IPR041679">
    <property type="entry name" value="DNA2/NAM7-like_C"/>
</dbReference>
<keyword evidence="6" id="KW-1133">Transmembrane helix</keyword>
<feature type="domain" description="DNA2/NAM7 helicase-like C-terminal" evidence="8">
    <location>
        <begin position="1229"/>
        <end position="1416"/>
    </location>
</feature>
<dbReference type="InterPro" id="IPR027417">
    <property type="entry name" value="P-loop_NTPase"/>
</dbReference>
<protein>
    <recommendedName>
        <fullName evidence="11">RNA helicase</fullName>
    </recommendedName>
</protein>
<dbReference type="Pfam" id="PF13086">
    <property type="entry name" value="AAA_11"/>
    <property type="match status" value="2"/>
</dbReference>
<evidence type="ECO:0000256" key="4">
    <source>
        <dbReference type="ARBA" id="ARBA00022840"/>
    </source>
</evidence>
<feature type="transmembrane region" description="Helical" evidence="6">
    <location>
        <begin position="614"/>
        <end position="634"/>
    </location>
</feature>
<dbReference type="Pfam" id="PF13087">
    <property type="entry name" value="AAA_12"/>
    <property type="match status" value="1"/>
</dbReference>
<dbReference type="InterPro" id="IPR041677">
    <property type="entry name" value="DNA2/NAM7_AAA_11"/>
</dbReference>
<sequence length="1453" mass="168448">MKSCLEALATEIIFEIFDCLNPWHILYGFIGINRYFDRIVRSYPLKLDFQQISRSKFDFICQNVQPKQVYHLLLSEKFMPDQIRLLLNHFPRFQKEFLNLRSIKFLSMKTFRMDLPDNTSSLTFKQNFPKENSDSITKEVIYHQANCLTYLNVDSVDAIPINNVYFNVLTHLIINDDCLFSQFEQISHCIQISSLIHLKISIYDGGMPFLPKLKLVCQNLVSLSHLDIILRTTLSFDFLEECLIKLVKLKYLTIQAWGHPDLIDGTRWEEFLRRTRIEQFNFQLSLYTSSSLLQQEQLAALERFRSSFWLEEKHWYVACKHVPYEEQFRIYSLPYFLPNEIDELQGQNAYPPLSTVPINLQNQFFFQTTIDSYKYIPEERRTLPMYRFTKVQLLEIWWRPYAPVTCQDFINTLTSSIDLNQIKTLDFAYTVGPGIGYLQLLLAHIPQLNHLITNVFDTSLSLPKHIYSLTLHKLKPAYYEESFFPIDVENVDEFSQMLMHVQNLTVPVDSEEMMIQIIDKFQHLQTVIFQCDHSLLSNISSEWFQTNTHRLSQRHSNTYTTTQRLKMNDPAPTESQSFTFRSNNRQKFTSDDDDQFSLINPTLNNIQFTCQIRLALMFLYFCVGIIIFIFLVWCSQIDSKTSVHLTTSKPVSSDPLRKSPVHTVMEEPFVPNISLDALSESSIVSTDAPLQNEIEYSESSYSTSWQPQYLEEQTKMINYEAFSDPIINAVYVCDTLSNQYKRTKPIASTFTMVNQTEGVFSYETYMSYILSWDPVWLNESRLKPGVLYKDYCTDNRSATSVKQRYTSFSDYESAHLPCLLEETWQNVKQDIHERLEQNKGKPPTICQAYIVRTEVKRKIGLMELHCQILTVDDDPMQPRYDDLLLITASRDQQFFGILQKQKLVSNRKFIHPMLAFDPRLNTRPSEIVCIELTIGIVLKRSPLITGSCIHVQVMASLVSNLRRFRALSLLPSLPLVSELLSPSVDDMIFRVNLPHLPQIDMENIGAKNAAQYQVINEAVSIVCRPRRNSSRVYVVQGPPGTGKSHTIVNVVKSINQQWNLMRKRKKLRILVCTPSNGACDDLTQRLAKIDDLIVARAGHNEYTDTSCVSLFKSTMLEEIIEQLSPLEFYSSTNTCPRELNLLKQRDLEEANVVVSTLNYVGNSIFDPFSCDKSQTLCFDCLIIDEVGQSLEIDTFIPLRLLIRCVLLFGDPEQLPPTVLSRNAQSANFNQSLIERLYSIFRSTGLIRMLNIQYRMAEPICQFPSRHIYNGQLLTDELVQEERALFRLKPYGFINVAESRDELDPISQSYFNQEEAQCIADLIHYLTQRGLIELSSISIITPYRAQLALISKQVGSCLDIGTVDGFQGREKDIILISTVRTCGDKCGQQSIGFVADRRRLNVAVTRGKYAVYIIGHAKSLNVNKDWRSLIRNARRRRCILNYKKYEDFDWLYRL</sequence>
<accession>A0A815DBC2</accession>
<evidence type="ECO:0000256" key="1">
    <source>
        <dbReference type="ARBA" id="ARBA00022741"/>
    </source>
</evidence>
<name>A0A815DBC2_ADIRI</name>
<evidence type="ECO:0008006" key="11">
    <source>
        <dbReference type="Google" id="ProtNLM"/>
    </source>
</evidence>
<dbReference type="PANTHER" id="PTHR10887:SF495">
    <property type="entry name" value="HELICASE SENATAXIN ISOFORM X1-RELATED"/>
    <property type="match status" value="1"/>
</dbReference>
<organism evidence="9 10">
    <name type="scientific">Adineta ricciae</name>
    <name type="common">Rotifer</name>
    <dbReference type="NCBI Taxonomy" id="249248"/>
    <lineage>
        <taxon>Eukaryota</taxon>
        <taxon>Metazoa</taxon>
        <taxon>Spiralia</taxon>
        <taxon>Gnathifera</taxon>
        <taxon>Rotifera</taxon>
        <taxon>Eurotatoria</taxon>
        <taxon>Bdelloidea</taxon>
        <taxon>Adinetida</taxon>
        <taxon>Adinetidae</taxon>
        <taxon>Adineta</taxon>
    </lineage>
</organism>
<evidence type="ECO:0000259" key="7">
    <source>
        <dbReference type="Pfam" id="PF13086"/>
    </source>
</evidence>
<dbReference type="GO" id="GO:0006369">
    <property type="term" value="P:termination of RNA polymerase II transcription"/>
    <property type="evidence" value="ECO:0007669"/>
    <property type="project" value="TreeGrafter"/>
</dbReference>
<evidence type="ECO:0000313" key="9">
    <source>
        <dbReference type="EMBL" id="CAF1296094.1"/>
    </source>
</evidence>
<keyword evidence="6" id="KW-0812">Transmembrane</keyword>
<feature type="domain" description="DNA2/NAM7 helicase helicase" evidence="7">
    <location>
        <begin position="1144"/>
        <end position="1221"/>
    </location>
</feature>
<dbReference type="Proteomes" id="UP000663852">
    <property type="component" value="Unassembled WGS sequence"/>
</dbReference>
<dbReference type="GO" id="GO:0001147">
    <property type="term" value="F:transcription termination site sequence-specific DNA binding"/>
    <property type="evidence" value="ECO:0007669"/>
    <property type="project" value="TreeGrafter"/>
</dbReference>
<evidence type="ECO:0000259" key="8">
    <source>
        <dbReference type="Pfam" id="PF13087"/>
    </source>
</evidence>
<evidence type="ECO:0000313" key="10">
    <source>
        <dbReference type="Proteomes" id="UP000663852"/>
    </source>
</evidence>
<dbReference type="GO" id="GO:0005524">
    <property type="term" value="F:ATP binding"/>
    <property type="evidence" value="ECO:0007669"/>
    <property type="project" value="UniProtKB-KW"/>
</dbReference>
<dbReference type="FunFam" id="3.40.50.300:FF:000326">
    <property type="entry name" value="P-loop containing nucleoside triphosphate hydrolase"/>
    <property type="match status" value="1"/>
</dbReference>
<dbReference type="InterPro" id="IPR047187">
    <property type="entry name" value="SF1_C_Upf1"/>
</dbReference>
<keyword evidence="2" id="KW-0378">Hydrolase</keyword>
<dbReference type="GO" id="GO:0016787">
    <property type="term" value="F:hydrolase activity"/>
    <property type="evidence" value="ECO:0007669"/>
    <property type="project" value="UniProtKB-KW"/>
</dbReference>
<keyword evidence="1" id="KW-0547">Nucleotide-binding</keyword>
<keyword evidence="4" id="KW-0067">ATP-binding</keyword>
<evidence type="ECO:0000256" key="2">
    <source>
        <dbReference type="ARBA" id="ARBA00022801"/>
    </source>
</evidence>
<dbReference type="Gene3D" id="3.40.50.300">
    <property type="entry name" value="P-loop containing nucleotide triphosphate hydrolases"/>
    <property type="match status" value="2"/>
</dbReference>
<dbReference type="EMBL" id="CAJNOJ010000212">
    <property type="protein sequence ID" value="CAF1296094.1"/>
    <property type="molecule type" value="Genomic_DNA"/>
</dbReference>
<feature type="region of interest" description="Disordered" evidence="5">
    <location>
        <begin position="559"/>
        <end position="584"/>
    </location>
</feature>
<reference evidence="9" key="1">
    <citation type="submission" date="2021-02" db="EMBL/GenBank/DDBJ databases">
        <authorList>
            <person name="Nowell W R."/>
        </authorList>
    </citation>
    <scope>NUCLEOTIDE SEQUENCE</scope>
</reference>
<feature type="compositionally biased region" description="Polar residues" evidence="5">
    <location>
        <begin position="573"/>
        <end position="584"/>
    </location>
</feature>
<dbReference type="CDD" id="cd18808">
    <property type="entry name" value="SF1_C_Upf1"/>
    <property type="match status" value="1"/>
</dbReference>
<dbReference type="GO" id="GO:0005694">
    <property type="term" value="C:chromosome"/>
    <property type="evidence" value="ECO:0007669"/>
    <property type="project" value="UniProtKB-ARBA"/>
</dbReference>
<keyword evidence="3" id="KW-0347">Helicase</keyword>
<evidence type="ECO:0000256" key="3">
    <source>
        <dbReference type="ARBA" id="ARBA00022806"/>
    </source>
</evidence>
<evidence type="ECO:0000256" key="5">
    <source>
        <dbReference type="SAM" id="MobiDB-lite"/>
    </source>
</evidence>